<comment type="caution">
    <text evidence="2">The sequence shown here is derived from an EMBL/GenBank/DDBJ whole genome shotgun (WGS) entry which is preliminary data.</text>
</comment>
<dbReference type="AlphaFoldDB" id="A0A1A9QF35"/>
<keyword evidence="1" id="KW-0732">Signal</keyword>
<feature type="signal peptide" evidence="1">
    <location>
        <begin position="1"/>
        <end position="24"/>
    </location>
</feature>
<keyword evidence="3" id="KW-1185">Reference proteome</keyword>
<sequence length="224" mass="25141">MTQVGKAVALVSALGAVSGGVAVASGAFNQSEKQQPQQITKDVITISSKLASEGFEVLSTDKNSEEWRKVLEDYKNATDKSFTKTKEANKTQEQLRKNCKDILDKEDLTGDNYQLAKKWCVKKEPISKILEKQGYTLLKLTDDENTEEKPHWTAKVKDLKQNKEKFEAIKSTIKDEETATEENIKALKKGCTDLQINQTETTSDTFDKNLDLARDWCSIKTNKG</sequence>
<dbReference type="STRING" id="432608.A6V39_00725"/>
<dbReference type="Proteomes" id="UP000077623">
    <property type="component" value="Unassembled WGS sequence"/>
</dbReference>
<name>A0A1A9QF35_9MOLU</name>
<reference evidence="3" key="1">
    <citation type="submission" date="2016-04" db="EMBL/GenBank/DDBJ databases">
        <authorList>
            <person name="Quiroz-Castaneda R.E."/>
            <person name="Martinez-Ocampo F."/>
        </authorList>
    </citation>
    <scope>NUCLEOTIDE SEQUENCE [LARGE SCALE GENOMIC DNA]</scope>
    <source>
        <strain evidence="3">INIFAP01</strain>
    </source>
</reference>
<dbReference type="RefSeq" id="WP_187149810.1">
    <property type="nucleotide sequence ID" value="NZ_LWUJ01000010.1"/>
</dbReference>
<proteinExistence type="predicted"/>
<gene>
    <name evidence="2" type="ORF">A6V39_00725</name>
</gene>
<evidence type="ECO:0000313" key="2">
    <source>
        <dbReference type="EMBL" id="OAL10575.1"/>
    </source>
</evidence>
<evidence type="ECO:0000313" key="3">
    <source>
        <dbReference type="Proteomes" id="UP000077623"/>
    </source>
</evidence>
<evidence type="ECO:0000256" key="1">
    <source>
        <dbReference type="SAM" id="SignalP"/>
    </source>
</evidence>
<organism evidence="2 3">
    <name type="scientific">Candidatus Mycoplasma haematobovis</name>
    <dbReference type="NCBI Taxonomy" id="432608"/>
    <lineage>
        <taxon>Bacteria</taxon>
        <taxon>Bacillati</taxon>
        <taxon>Mycoplasmatota</taxon>
        <taxon>Mollicutes</taxon>
        <taxon>Mycoplasmataceae</taxon>
        <taxon>Mycoplasma</taxon>
    </lineage>
</organism>
<feature type="chain" id="PRO_5008394694" evidence="1">
    <location>
        <begin position="25"/>
        <end position="224"/>
    </location>
</feature>
<accession>A0A1A9QF35</accession>
<dbReference type="EMBL" id="LWUJ01000010">
    <property type="protein sequence ID" value="OAL10575.1"/>
    <property type="molecule type" value="Genomic_DNA"/>
</dbReference>
<protein>
    <submittedName>
        <fullName evidence="2">Uncharacterized protein</fullName>
    </submittedName>
</protein>